<proteinExistence type="predicted"/>
<sequence length="935" mass="105830">MSGSSRISVGQLLNPEPNTLPSQPSIPISRLLNPLPASANGPLAGGPQSRISVNTSTHRRLLHQDYRLNPKTRLSSVYLYHPGSSLEYPETGANDDEAIGHVFSMEGELWHSPGHDFAYSRGPPKGNGRQSVTVPLLVDSNSGEMIPCIVHHSTCMFLVYLNSFAPSNVFVQGQGVKICPLSYISYGEKGEYSHSSATREDLQERLRHDRELEHEFRSPTRDVFERTSALITAIHRLGCSSSSGNLTNDQVVDDERSTLRRGYPDMPNRCTGRIIFGFLDDSTPFIKCENHSRVDRDHYFDCTIGNGQYDVDYIEAILTGDHAEVARIEDEASRNGYGPETTCYTIINHSAQRLTCPWNHRDPTDGILKQPKLVNLGCNCTYREYVPLEEYRQRCPFILIVSRGVHSHPIPLPEKTPASVKSTLDSLFKQLDADLADMTPRLFLRHPIVKSYLSSRFPLLRNPMLSDLHISLSNRSHLKVYIDAVKKMCFPAGTGWKGLLDLKSQQDTLLSQEELYIRSMVEIPVDALQSEEDDVPDDGLLSDSDPLRIAVCMTVAASSRLIEAQYLQSDIAFKRVVGFYEFEIASVDQSSNTSITFCRVFLTRQTAFAHKQVLELIDNILFHDTGRRLRWRHIHGANINDYEGYILNWVVDQHGGQGKGFGLYLCDISRSLPPKLDFHEPDKLIQDLDPYDHLRRFLSLCITHYYRNIRKCSVADDVRNLMRSLACIHHEDWGGTLEAISTLGGKAGQNWLADKKRSKFAFAAICWEQSFIPLDIWRARRRESNIVETVHADVNLEGTQCTLIGAVEKGRHYDILKQSSLKNREDSGIRESYGLKHPYENAIKNYKRKAHSKQKTLRKEDELIEAHNRKINDLLIKWQKAQSNLHRVCNAESSVYEKALAGEDRARVAFEKQVEVGQQLRGKGSGKVYIALPSR</sequence>
<reference evidence="2" key="1">
    <citation type="submission" date="2020-11" db="EMBL/GenBank/DDBJ databases">
        <authorList>
            <consortium name="DOE Joint Genome Institute"/>
            <person name="Ahrendt S."/>
            <person name="Riley R."/>
            <person name="Andreopoulos W."/>
            <person name="Labutti K."/>
            <person name="Pangilinan J."/>
            <person name="Ruiz-Duenas F.J."/>
            <person name="Barrasa J.M."/>
            <person name="Sanchez-Garcia M."/>
            <person name="Camarero S."/>
            <person name="Miyauchi S."/>
            <person name="Serrano A."/>
            <person name="Linde D."/>
            <person name="Babiker R."/>
            <person name="Drula E."/>
            <person name="Ayuso-Fernandez I."/>
            <person name="Pacheco R."/>
            <person name="Padilla G."/>
            <person name="Ferreira P."/>
            <person name="Barriuso J."/>
            <person name="Kellner H."/>
            <person name="Castanera R."/>
            <person name="Alfaro M."/>
            <person name="Ramirez L."/>
            <person name="Pisabarro A.G."/>
            <person name="Kuo A."/>
            <person name="Tritt A."/>
            <person name="Lipzen A."/>
            <person name="He G."/>
            <person name="Yan M."/>
            <person name="Ng V."/>
            <person name="Cullen D."/>
            <person name="Martin F."/>
            <person name="Rosso M.-N."/>
            <person name="Henrissat B."/>
            <person name="Hibbett D."/>
            <person name="Martinez A.T."/>
            <person name="Grigoriev I.V."/>
        </authorList>
    </citation>
    <scope>NUCLEOTIDE SEQUENCE</scope>
    <source>
        <strain evidence="2">AH 40177</strain>
    </source>
</reference>
<dbReference type="AlphaFoldDB" id="A0A9P5U757"/>
<feature type="compositionally biased region" description="Polar residues" evidence="1">
    <location>
        <begin position="16"/>
        <end position="26"/>
    </location>
</feature>
<evidence type="ECO:0000313" key="3">
    <source>
        <dbReference type="Proteomes" id="UP000772434"/>
    </source>
</evidence>
<organism evidence="2 3">
    <name type="scientific">Rhodocollybia butyracea</name>
    <dbReference type="NCBI Taxonomy" id="206335"/>
    <lineage>
        <taxon>Eukaryota</taxon>
        <taxon>Fungi</taxon>
        <taxon>Dikarya</taxon>
        <taxon>Basidiomycota</taxon>
        <taxon>Agaricomycotina</taxon>
        <taxon>Agaricomycetes</taxon>
        <taxon>Agaricomycetidae</taxon>
        <taxon>Agaricales</taxon>
        <taxon>Marasmiineae</taxon>
        <taxon>Omphalotaceae</taxon>
        <taxon>Rhodocollybia</taxon>
    </lineage>
</organism>
<accession>A0A9P5U757</accession>
<evidence type="ECO:0000256" key="1">
    <source>
        <dbReference type="SAM" id="MobiDB-lite"/>
    </source>
</evidence>
<dbReference type="Proteomes" id="UP000772434">
    <property type="component" value="Unassembled WGS sequence"/>
</dbReference>
<dbReference type="EMBL" id="JADNRY010000060">
    <property type="protein sequence ID" value="KAF9068464.1"/>
    <property type="molecule type" value="Genomic_DNA"/>
</dbReference>
<protein>
    <submittedName>
        <fullName evidence="2">Uncharacterized protein</fullName>
    </submittedName>
</protein>
<gene>
    <name evidence="2" type="ORF">BDP27DRAFT_1421823</name>
</gene>
<evidence type="ECO:0000313" key="2">
    <source>
        <dbReference type="EMBL" id="KAF9068464.1"/>
    </source>
</evidence>
<comment type="caution">
    <text evidence="2">The sequence shown here is derived from an EMBL/GenBank/DDBJ whole genome shotgun (WGS) entry which is preliminary data.</text>
</comment>
<name>A0A9P5U757_9AGAR</name>
<dbReference type="OrthoDB" id="3268409at2759"/>
<feature type="region of interest" description="Disordered" evidence="1">
    <location>
        <begin position="1"/>
        <end position="33"/>
    </location>
</feature>
<keyword evidence="3" id="KW-1185">Reference proteome</keyword>